<proteinExistence type="predicted"/>
<dbReference type="Gene3D" id="3.10.20.310">
    <property type="entry name" value="membrane protein fhac"/>
    <property type="match status" value="1"/>
</dbReference>
<dbReference type="PANTHER" id="PTHR37820">
    <property type="entry name" value="CELL DIVISION PROTEIN DIVIB"/>
    <property type="match status" value="1"/>
</dbReference>
<reference evidence="8 9" key="1">
    <citation type="submission" date="2019-03" db="EMBL/GenBank/DDBJ databases">
        <title>Genomics of glacier-inhabiting Cryobacterium strains.</title>
        <authorList>
            <person name="Liu Q."/>
            <person name="Xin Y.-H."/>
        </authorList>
    </citation>
    <scope>NUCLEOTIDE SEQUENCE [LARGE SCALE GENOMIC DNA]</scope>
    <source>
        <strain evidence="8 9">CGMCC 1.10440</strain>
    </source>
</reference>
<dbReference type="GO" id="GO:0005886">
    <property type="term" value="C:plasma membrane"/>
    <property type="evidence" value="ECO:0007669"/>
    <property type="project" value="TreeGrafter"/>
</dbReference>
<evidence type="ECO:0000256" key="3">
    <source>
        <dbReference type="ARBA" id="ARBA00022618"/>
    </source>
</evidence>
<dbReference type="Pfam" id="PF08478">
    <property type="entry name" value="POTRA_1"/>
    <property type="match status" value="1"/>
</dbReference>
<name>A0A4R8V7Z6_9MICO</name>
<dbReference type="PANTHER" id="PTHR37820:SF1">
    <property type="entry name" value="CELL DIVISION PROTEIN FTSQ"/>
    <property type="match status" value="1"/>
</dbReference>
<dbReference type="OrthoDB" id="4793367at2"/>
<evidence type="ECO:0000313" key="9">
    <source>
        <dbReference type="Proteomes" id="UP000298488"/>
    </source>
</evidence>
<comment type="caution">
    <text evidence="8">The sequence shown here is derived from an EMBL/GenBank/DDBJ whole genome shotgun (WGS) entry which is preliminary data.</text>
</comment>
<dbReference type="InterPro" id="IPR050487">
    <property type="entry name" value="FtsQ_DivIB"/>
</dbReference>
<sequence length="289" mass="30586">MRPVDAAPSIATVPSKPTAPSSATGRPTEREPAGGGKQVRAAAKERRRFERREIRRFTRRSRHRRWGWLTAIAIVVVMAALLAVAVYSPVLALRTIRVDGAKSVDAKAVTKAIDGQLGTPLALLDYGAITTELNSFPLIRSFATEIVPPSTLVVHIVERSPVGVVVTSAGFATVDPAGVVLSTSAKRPDGTALIELGSAGTDSVAFEAVVDVMLALPASIRSRVDIAQAGSKDDVRLILKGTGAQIVWGSAERSALKARVLTELMAAQGKNARVEYDVSAPMSPVVRPR</sequence>
<keyword evidence="5" id="KW-1133">Transmembrane helix</keyword>
<gene>
    <name evidence="8" type="ORF">E3N84_01875</name>
</gene>
<dbReference type="EMBL" id="SOFI01000003">
    <property type="protein sequence ID" value="TFB78929.1"/>
    <property type="molecule type" value="Genomic_DNA"/>
</dbReference>
<evidence type="ECO:0000313" key="8">
    <source>
        <dbReference type="EMBL" id="TFB78929.1"/>
    </source>
</evidence>
<comment type="subcellular location">
    <subcellularLocation>
        <location evidence="1">Membrane</location>
    </subcellularLocation>
</comment>
<dbReference type="PROSITE" id="PS51779">
    <property type="entry name" value="POTRA"/>
    <property type="match status" value="1"/>
</dbReference>
<evidence type="ECO:0000256" key="2">
    <source>
        <dbReference type="ARBA" id="ARBA00022475"/>
    </source>
</evidence>
<evidence type="ECO:0000256" key="5">
    <source>
        <dbReference type="ARBA" id="ARBA00022989"/>
    </source>
</evidence>
<dbReference type="InterPro" id="IPR013685">
    <property type="entry name" value="POTRA_FtsQ_type"/>
</dbReference>
<dbReference type="RefSeq" id="WP_104094809.1">
    <property type="nucleotide sequence ID" value="NZ_JACHBP010000001.1"/>
</dbReference>
<accession>A0A4R8V7Z6</accession>
<keyword evidence="7" id="KW-0131">Cell cycle</keyword>
<keyword evidence="4" id="KW-0812">Transmembrane</keyword>
<keyword evidence="2" id="KW-1003">Cell membrane</keyword>
<evidence type="ECO:0000256" key="1">
    <source>
        <dbReference type="ARBA" id="ARBA00004370"/>
    </source>
</evidence>
<protein>
    <submittedName>
        <fullName evidence="8">FtsQ-type POTRA domain-containing protein</fullName>
    </submittedName>
</protein>
<keyword evidence="3" id="KW-0132">Cell division</keyword>
<dbReference type="AlphaFoldDB" id="A0A4R8V7Z6"/>
<keyword evidence="9" id="KW-1185">Reference proteome</keyword>
<keyword evidence="6" id="KW-0472">Membrane</keyword>
<dbReference type="Proteomes" id="UP000298488">
    <property type="component" value="Unassembled WGS sequence"/>
</dbReference>
<evidence type="ECO:0000256" key="6">
    <source>
        <dbReference type="ARBA" id="ARBA00023136"/>
    </source>
</evidence>
<dbReference type="InterPro" id="IPR034746">
    <property type="entry name" value="POTRA"/>
</dbReference>
<organism evidence="8 9">
    <name type="scientific">Terrimesophilobacter mesophilus</name>
    <dbReference type="NCBI Taxonomy" id="433647"/>
    <lineage>
        <taxon>Bacteria</taxon>
        <taxon>Bacillati</taxon>
        <taxon>Actinomycetota</taxon>
        <taxon>Actinomycetes</taxon>
        <taxon>Micrococcales</taxon>
        <taxon>Microbacteriaceae</taxon>
        <taxon>Terrimesophilobacter</taxon>
    </lineage>
</organism>
<evidence type="ECO:0000256" key="4">
    <source>
        <dbReference type="ARBA" id="ARBA00022692"/>
    </source>
</evidence>
<dbReference type="GO" id="GO:0051301">
    <property type="term" value="P:cell division"/>
    <property type="evidence" value="ECO:0007669"/>
    <property type="project" value="UniProtKB-KW"/>
</dbReference>
<evidence type="ECO:0000256" key="7">
    <source>
        <dbReference type="ARBA" id="ARBA00023306"/>
    </source>
</evidence>